<dbReference type="EMBL" id="KV419397">
    <property type="protein sequence ID" value="KZS97346.1"/>
    <property type="molecule type" value="Genomic_DNA"/>
</dbReference>
<keyword evidence="7 15" id="KW-0853">WD repeat</keyword>
<feature type="domain" description="SRA1/Sec31" evidence="17">
    <location>
        <begin position="1396"/>
        <end position="1526"/>
    </location>
</feature>
<evidence type="ECO:0000256" key="16">
    <source>
        <dbReference type="SAM" id="MobiDB-lite"/>
    </source>
</evidence>
<feature type="compositionally biased region" description="Low complexity" evidence="16">
    <location>
        <begin position="1380"/>
        <end position="1390"/>
    </location>
</feature>
<keyword evidence="6" id="KW-0813">Transport</keyword>
<dbReference type="InterPro" id="IPR001680">
    <property type="entry name" value="WD40_rpt"/>
</dbReference>
<dbReference type="OrthoDB" id="542917at2759"/>
<feature type="compositionally biased region" description="Pro residues" evidence="16">
    <location>
        <begin position="1197"/>
        <end position="1208"/>
    </location>
</feature>
<evidence type="ECO:0000256" key="11">
    <source>
        <dbReference type="ARBA" id="ARBA00022927"/>
    </source>
</evidence>
<dbReference type="Gene3D" id="1.20.940.10">
    <property type="entry name" value="Functional domain of the splicing factor Prp18"/>
    <property type="match status" value="1"/>
</dbReference>
<dbReference type="InterPro" id="IPR015943">
    <property type="entry name" value="WD40/YVTN_repeat-like_dom_sf"/>
</dbReference>
<dbReference type="FunFam" id="2.130.10.10:FF:000193">
    <property type="entry name" value="Protein transport protein SEC31, putative"/>
    <property type="match status" value="1"/>
</dbReference>
<dbReference type="STRING" id="1314777.A0A164YXY9"/>
<gene>
    <name evidence="18" type="ORF">SISNIDRAFT_477488</name>
</gene>
<protein>
    <recommendedName>
        <fullName evidence="5">Protein transport protein SEC31</fullName>
    </recommendedName>
    <alternativeName>
        <fullName evidence="4">Protein transport protein sec31</fullName>
    </alternativeName>
</protein>
<dbReference type="Pfam" id="PF00400">
    <property type="entry name" value="WD40"/>
    <property type="match status" value="2"/>
</dbReference>
<keyword evidence="10" id="KW-0931">ER-Golgi transport</keyword>
<dbReference type="InterPro" id="IPR019775">
    <property type="entry name" value="WD40_repeat_CS"/>
</dbReference>
<dbReference type="GO" id="GO:0005789">
    <property type="term" value="C:endoplasmic reticulum membrane"/>
    <property type="evidence" value="ECO:0007669"/>
    <property type="project" value="UniProtKB-SubCell"/>
</dbReference>
<dbReference type="Gene3D" id="2.130.10.10">
    <property type="entry name" value="YVTN repeat-like/Quinoprotein amine dehydrogenase"/>
    <property type="match status" value="1"/>
</dbReference>
<evidence type="ECO:0000256" key="14">
    <source>
        <dbReference type="ARBA" id="ARBA00025471"/>
    </source>
</evidence>
<feature type="compositionally biased region" description="Pro residues" evidence="16">
    <location>
        <begin position="1257"/>
        <end position="1266"/>
    </location>
</feature>
<dbReference type="InterPro" id="IPR036322">
    <property type="entry name" value="WD40_repeat_dom_sf"/>
</dbReference>
<dbReference type="PROSITE" id="PS50294">
    <property type="entry name" value="WD_REPEATS_REGION"/>
    <property type="match status" value="1"/>
</dbReference>
<dbReference type="PROSITE" id="PS50082">
    <property type="entry name" value="WD_REPEATS_2"/>
    <property type="match status" value="2"/>
</dbReference>
<dbReference type="InterPro" id="IPR040251">
    <property type="entry name" value="SEC31-like"/>
</dbReference>
<feature type="compositionally biased region" description="Low complexity" evidence="16">
    <location>
        <begin position="1002"/>
        <end position="1025"/>
    </location>
</feature>
<feature type="repeat" description="WD" evidence="15">
    <location>
        <begin position="270"/>
        <end position="312"/>
    </location>
</feature>
<feature type="compositionally biased region" description="Pro residues" evidence="16">
    <location>
        <begin position="1404"/>
        <end position="1419"/>
    </location>
</feature>
<name>A0A164YXY9_9AGAM</name>
<feature type="compositionally biased region" description="Low complexity" evidence="16">
    <location>
        <begin position="950"/>
        <end position="963"/>
    </location>
</feature>
<feature type="region of interest" description="Disordered" evidence="16">
    <location>
        <begin position="997"/>
        <end position="1430"/>
    </location>
</feature>
<reference evidence="18 19" key="1">
    <citation type="journal article" date="2016" name="Mol. Biol. Evol.">
        <title>Comparative Genomics of Early-Diverging Mushroom-Forming Fungi Provides Insights into the Origins of Lignocellulose Decay Capabilities.</title>
        <authorList>
            <person name="Nagy L.G."/>
            <person name="Riley R."/>
            <person name="Tritt A."/>
            <person name="Adam C."/>
            <person name="Daum C."/>
            <person name="Floudas D."/>
            <person name="Sun H."/>
            <person name="Yadav J.S."/>
            <person name="Pangilinan J."/>
            <person name="Larsson K.H."/>
            <person name="Matsuura K."/>
            <person name="Barry K."/>
            <person name="Labutti K."/>
            <person name="Kuo R."/>
            <person name="Ohm R.A."/>
            <person name="Bhattacharya S.S."/>
            <person name="Shirouzu T."/>
            <person name="Yoshinaga Y."/>
            <person name="Martin F.M."/>
            <person name="Grigoriev I.V."/>
            <person name="Hibbett D.S."/>
        </authorList>
    </citation>
    <scope>NUCLEOTIDE SEQUENCE [LARGE SCALE GENOMIC DNA]</scope>
    <source>
        <strain evidence="18 19">HHB9708</strain>
    </source>
</reference>
<dbReference type="GO" id="GO:0070971">
    <property type="term" value="C:endoplasmic reticulum exit site"/>
    <property type="evidence" value="ECO:0007669"/>
    <property type="project" value="TreeGrafter"/>
</dbReference>
<evidence type="ECO:0000256" key="1">
    <source>
        <dbReference type="ARBA" id="ARBA00004299"/>
    </source>
</evidence>
<dbReference type="Pfam" id="PF07304">
    <property type="entry name" value="SRA1"/>
    <property type="match status" value="1"/>
</dbReference>
<feature type="compositionally biased region" description="Low complexity" evidence="16">
    <location>
        <begin position="558"/>
        <end position="585"/>
    </location>
</feature>
<keyword evidence="8" id="KW-0677">Repeat</keyword>
<sequence length="1529" mass="161114">MKLKEIHRTSTFAWSPFPALPLIATGTVAGALDASFSNDSQLEIWSPDFCDRNEFDLGSDGYEGHVAKINTSSRFNRLAWGHVSADRSKGVLAAGMENGELTLWDPIKILSGDGDALILSNSTHTGPVRGLDFNPLQTNLLASGAVNGEVYIWDLKDPSKPYSPGTRSSKLDEITALNWNAQVPHILATSSSTGYTVVWDLRGKREVVALAYSGAGAGQGLGGSGGRRGMSDVVWHPENATRLVTSSEDDASPVIMLWDLRNARAPEKVLSGHEKGILSMSWCKQDSDLLLSCGKDSRTICWNPQTSEIIGELATANNWAFQVDWCPRNPDLLASASFDATISIHSLQSIQDAIAPTITPQADGADVFDVPGYAKNTEASLSLKQPPKWLRRPTSASFGFGGKLVTVENLPGASGHNQSSAVHIRTVVTENDIIDRAVALQTAADAGELEKYAEEKGKIADQKPEDLANWKALLTLFRADSRDELVTLLGFSKTDVAEKVAEAVENFKKRAEAAKEQEEEVSGEPREPVVSFVEPTAESPEPHDGEGYPAETTPSEVSTSATDATSEATKTADAASTAATSATTEPSLFGDEIVGGTPQTDAAVDFFSTMGTANTGRGAIPQHVLVPHVNPPRDSSVAATQGSRPSSVASVSEVIKANTFRIYPNEESDVDRLVTRSLVVGDFDSAVTLCLSADRFADAILLAVKGSPELLQRAQKAYFERRTADLPYLRLYQSVVTNDLTDIVQNADLQEWHEIFVVLCTFAKPDEFWGLAEQLGQRLEFQGSLATATEGQEEQAKQYRKSATLCYLAAGKLEKVVNIWVDEMKEEEGQLAAPDAEEAADKSGSRYTAHARALQSFMEKVTVFRSATKYVDSDLAESTTTSELDSAAVARTYKLAALYDRYFEYADLLAAQGLLTQAVEYVNLTPPNYTGSRPEIDFEAARGRLLYAANAKTPKGPKKTTTLPIPPAPAAGPSSTAPAVGYPFDSYAGVQQHTTNVPASQAPYNPYGAPAANNPYAPAQTTSQAPPAPPAYNPYGAPQQGSYQNSNGYANYGQPQQQQPPPFSRPPPGQHNAMVPPPPPPVGNTPPSRSPSGPPPPPKRDNGGWNDAPIVSNDKSRPAAAKPAPIMSPFPAGSGASASTSPLSTPGLGSPYTRGAQQLPPPPRVTTRTPQSVPPPHRPGSGIPPPPPPAGVSGMYHPPPPPAGPPPVSSQGPGAPPLRGQQPPPPPQGQYPPPQRGGPPPPFTGPGGPNRVGSTGPHPPPPPPGGPGVGGQGSHIRQSFPPRVSSPLSGQVRPGGPGGSQFVQGPARMASPLGQARLPQPGGAPPPVQRGPPGPPPAGGGGVVGRHPPPPQSPAGAYARPPSVGLGGAGGVPPPPPPGAGAHAHQAAGQGPPPPTPQSATPATPGPPPPKAPVAPKYPPGDREHIPESSKPIYVVLSGEIERLRQTSAPQQKRIVDDTERRVNALFDALNCSTIPPPVIEQLNSLVQAVQARDREGALAIHMGLLTSASKTQDIGLWMSGVKQLLMRI</sequence>
<evidence type="ECO:0000256" key="12">
    <source>
        <dbReference type="ARBA" id="ARBA00023136"/>
    </source>
</evidence>
<keyword evidence="12" id="KW-0472">Membrane</keyword>
<dbReference type="GO" id="GO:0015031">
    <property type="term" value="P:protein transport"/>
    <property type="evidence" value="ECO:0007669"/>
    <property type="project" value="UniProtKB-KW"/>
</dbReference>
<dbReference type="GO" id="GO:0030127">
    <property type="term" value="C:COPII vesicle coat"/>
    <property type="evidence" value="ECO:0007669"/>
    <property type="project" value="TreeGrafter"/>
</dbReference>
<evidence type="ECO:0000313" key="18">
    <source>
        <dbReference type="EMBL" id="KZS97346.1"/>
    </source>
</evidence>
<evidence type="ECO:0000259" key="17">
    <source>
        <dbReference type="Pfam" id="PF07304"/>
    </source>
</evidence>
<feature type="compositionally biased region" description="Polar residues" evidence="16">
    <location>
        <begin position="1039"/>
        <end position="1049"/>
    </location>
</feature>
<evidence type="ECO:0000256" key="5">
    <source>
        <dbReference type="ARBA" id="ARBA00021236"/>
    </source>
</evidence>
<feature type="repeat" description="WD" evidence="15">
    <location>
        <begin position="121"/>
        <end position="163"/>
    </location>
</feature>
<accession>A0A164YXY9</accession>
<dbReference type="GO" id="GO:0005198">
    <property type="term" value="F:structural molecule activity"/>
    <property type="evidence" value="ECO:0007669"/>
    <property type="project" value="TreeGrafter"/>
</dbReference>
<feature type="compositionally biased region" description="Low complexity" evidence="16">
    <location>
        <begin position="1131"/>
        <end position="1148"/>
    </location>
</feature>
<dbReference type="SUPFAM" id="SSF50978">
    <property type="entry name" value="WD40 repeat-like"/>
    <property type="match status" value="1"/>
</dbReference>
<feature type="compositionally biased region" description="Pro residues" evidence="16">
    <location>
        <begin position="1172"/>
        <end position="1190"/>
    </location>
</feature>
<evidence type="ECO:0000256" key="4">
    <source>
        <dbReference type="ARBA" id="ARBA00013507"/>
    </source>
</evidence>
<feature type="region of interest" description="Disordered" evidence="16">
    <location>
        <begin position="514"/>
        <end position="595"/>
    </location>
</feature>
<dbReference type="GO" id="GO:0090110">
    <property type="term" value="P:COPII-coated vesicle cargo loading"/>
    <property type="evidence" value="ECO:0007669"/>
    <property type="project" value="TreeGrafter"/>
</dbReference>
<evidence type="ECO:0000256" key="8">
    <source>
        <dbReference type="ARBA" id="ARBA00022737"/>
    </source>
</evidence>
<organism evidence="18 19">
    <name type="scientific">Sistotremastrum niveocremeum HHB9708</name>
    <dbReference type="NCBI Taxonomy" id="1314777"/>
    <lineage>
        <taxon>Eukaryota</taxon>
        <taxon>Fungi</taxon>
        <taxon>Dikarya</taxon>
        <taxon>Basidiomycota</taxon>
        <taxon>Agaricomycotina</taxon>
        <taxon>Agaricomycetes</taxon>
        <taxon>Sistotremastrales</taxon>
        <taxon>Sistotremastraceae</taxon>
        <taxon>Sertulicium</taxon>
        <taxon>Sertulicium niveocremeum</taxon>
    </lineage>
</organism>
<keyword evidence="11" id="KW-0653">Protein transport</keyword>
<comment type="similarity">
    <text evidence="3">Belongs to the WD repeat SEC31 family.</text>
</comment>
<evidence type="ECO:0000256" key="3">
    <source>
        <dbReference type="ARBA" id="ARBA00009358"/>
    </source>
</evidence>
<dbReference type="Gene3D" id="1.25.40.1030">
    <property type="match status" value="1"/>
</dbReference>
<dbReference type="PANTHER" id="PTHR13923">
    <property type="entry name" value="SEC31-RELATED PROTEIN"/>
    <property type="match status" value="1"/>
</dbReference>
<dbReference type="PROSITE" id="PS00678">
    <property type="entry name" value="WD_REPEATS_1"/>
    <property type="match status" value="1"/>
</dbReference>
<dbReference type="SMART" id="SM00320">
    <property type="entry name" value="WD40"/>
    <property type="match status" value="5"/>
</dbReference>
<evidence type="ECO:0000256" key="13">
    <source>
        <dbReference type="ARBA" id="ARBA00023329"/>
    </source>
</evidence>
<dbReference type="InterPro" id="IPR009917">
    <property type="entry name" value="SRA1/Sec31"/>
</dbReference>
<evidence type="ECO:0000256" key="9">
    <source>
        <dbReference type="ARBA" id="ARBA00022824"/>
    </source>
</evidence>
<feature type="compositionally biased region" description="Pro residues" evidence="16">
    <location>
        <begin position="1322"/>
        <end position="1338"/>
    </location>
</feature>
<dbReference type="GO" id="GO:0007029">
    <property type="term" value="P:endoplasmic reticulum organization"/>
    <property type="evidence" value="ECO:0007669"/>
    <property type="project" value="TreeGrafter"/>
</dbReference>
<keyword evidence="13" id="KW-0968">Cytoplasmic vesicle</keyword>
<proteinExistence type="inferred from homology"/>
<evidence type="ECO:0000256" key="7">
    <source>
        <dbReference type="ARBA" id="ARBA00022574"/>
    </source>
</evidence>
<evidence type="ECO:0000256" key="10">
    <source>
        <dbReference type="ARBA" id="ARBA00022892"/>
    </source>
</evidence>
<evidence type="ECO:0000256" key="15">
    <source>
        <dbReference type="PROSITE-ProRule" id="PRU00221"/>
    </source>
</evidence>
<evidence type="ECO:0000313" key="19">
    <source>
        <dbReference type="Proteomes" id="UP000076722"/>
    </source>
</evidence>
<feature type="compositionally biased region" description="Low complexity" evidence="16">
    <location>
        <begin position="1209"/>
        <end position="1221"/>
    </location>
</feature>
<evidence type="ECO:0000256" key="2">
    <source>
        <dbReference type="ARBA" id="ARBA00004397"/>
    </source>
</evidence>
<evidence type="ECO:0000256" key="6">
    <source>
        <dbReference type="ARBA" id="ARBA00022448"/>
    </source>
</evidence>
<feature type="region of interest" description="Disordered" evidence="16">
    <location>
        <begin position="950"/>
        <end position="977"/>
    </location>
</feature>
<dbReference type="Proteomes" id="UP000076722">
    <property type="component" value="Unassembled WGS sequence"/>
</dbReference>
<keyword evidence="19" id="KW-1185">Reference proteome</keyword>
<comment type="function">
    <text evidence="14">Component of the coat protein complex II (COPII) which promotes the formation of transport vesicles from the endoplasmic reticulum (ER). The coat has two main functions, the physical deformation of the endoplasmic reticulum membrane into vesicles and the selection of cargo molecules.</text>
</comment>
<dbReference type="PANTHER" id="PTHR13923:SF11">
    <property type="entry name" value="SECRETORY 31, ISOFORM D"/>
    <property type="match status" value="1"/>
</dbReference>
<keyword evidence="9" id="KW-0256">Endoplasmic reticulum</keyword>
<feature type="compositionally biased region" description="Pro residues" evidence="16">
    <location>
        <begin position="1222"/>
        <end position="1244"/>
    </location>
</feature>
<comment type="subcellular location">
    <subcellularLocation>
        <location evidence="1">Cytoplasmic vesicle</location>
        <location evidence="1">COPII-coated vesicle membrane</location>
        <topology evidence="1">Peripheral membrane protein</topology>
        <orientation evidence="1">Cytoplasmic side</orientation>
    </subcellularLocation>
    <subcellularLocation>
        <location evidence="2">Endoplasmic reticulum membrane</location>
        <topology evidence="2">Peripheral membrane protein</topology>
        <orientation evidence="2">Cytoplasmic side</orientation>
    </subcellularLocation>
</comment>
<feature type="compositionally biased region" description="Pro residues" evidence="16">
    <location>
        <begin position="1058"/>
        <end position="1097"/>
    </location>
</feature>